<accession>A0A1G2FSM7</accession>
<gene>
    <name evidence="1" type="ORF">A3B04_02950</name>
</gene>
<sequence length="65" mass="7304">MPLLSDLKAAFRFNLTHGDRRDYWPPEPVVGGVFFCEKCGCKYIVNDIKAFAQCEGCGGKLPHRT</sequence>
<evidence type="ECO:0000313" key="2">
    <source>
        <dbReference type="Proteomes" id="UP000177126"/>
    </source>
</evidence>
<protein>
    <submittedName>
        <fullName evidence="1">Uncharacterized protein</fullName>
    </submittedName>
</protein>
<comment type="caution">
    <text evidence="1">The sequence shown here is derived from an EMBL/GenBank/DDBJ whole genome shotgun (WGS) entry which is preliminary data.</text>
</comment>
<name>A0A1G2FSM7_9BACT</name>
<proteinExistence type="predicted"/>
<reference evidence="1 2" key="1">
    <citation type="journal article" date="2016" name="Nat. Commun.">
        <title>Thousands of microbial genomes shed light on interconnected biogeochemical processes in an aquifer system.</title>
        <authorList>
            <person name="Anantharaman K."/>
            <person name="Brown C.T."/>
            <person name="Hug L.A."/>
            <person name="Sharon I."/>
            <person name="Castelle C.J."/>
            <person name="Probst A.J."/>
            <person name="Thomas B.C."/>
            <person name="Singh A."/>
            <person name="Wilkins M.J."/>
            <person name="Karaoz U."/>
            <person name="Brodie E.L."/>
            <person name="Williams K.H."/>
            <person name="Hubbard S.S."/>
            <person name="Banfield J.F."/>
        </authorList>
    </citation>
    <scope>NUCLEOTIDE SEQUENCE [LARGE SCALE GENOMIC DNA]</scope>
</reference>
<evidence type="ECO:0000313" key="1">
    <source>
        <dbReference type="EMBL" id="OGZ40628.1"/>
    </source>
</evidence>
<dbReference type="AlphaFoldDB" id="A0A1G2FSM7"/>
<dbReference type="EMBL" id="MHNF01000028">
    <property type="protein sequence ID" value="OGZ40628.1"/>
    <property type="molecule type" value="Genomic_DNA"/>
</dbReference>
<organism evidence="1 2">
    <name type="scientific">Candidatus Portnoybacteria bacterium RIFCSPLOWO2_02_FULL_39_11</name>
    <dbReference type="NCBI Taxonomy" id="1802001"/>
    <lineage>
        <taxon>Bacteria</taxon>
        <taxon>Candidatus Portnoyibacteriota</taxon>
    </lineage>
</organism>
<dbReference type="Proteomes" id="UP000177126">
    <property type="component" value="Unassembled WGS sequence"/>
</dbReference>